<dbReference type="InterPro" id="IPR027796">
    <property type="entry name" value="OTT_1508_deam-like"/>
</dbReference>
<feature type="compositionally biased region" description="Low complexity" evidence="1">
    <location>
        <begin position="485"/>
        <end position="495"/>
    </location>
</feature>
<sequence>MSLKSWVETRLPQLQAKVGLLQLLNDTPSLPSENAPNVASISGSAHVLPFLKEKELVQTLAFIASSTDDPAKVIAVCVEEGIDQKSMTVKLAVNTGDLDNVVVAFKRIAIVLQRNCKGGDGEIDDVEVTREVIRLNRNRILCRLRSRHARTKSQHARLGRPKPLLSLAHVLANVKKSTSQDVLVPQFEEVIGELCECFVQLENLSESEGRSETGLVLSFAIIMAARKLHCSRSIAKLLELSDYDDTQKVHIRHTVSKLGRYSTASEFLVQAARKYTVFAKITVQFITVSALPFPPIKHLEIFAETLRTGLLSAKELWKTSSKVRDRLEIKSLASACSRTSSAKFKVHAEIQLLFHYETYIAPLRPRVLCSSKHACFLCELFIRSHGKFFLPSSHGRLYAQWTLPASLPGLLGEAAETMIIVLEIFAASIQESLRSQILFTKKRFPAPNESVMLGSVIWSDPAEALPDSIPNDSGYDKTDIKSDETTSTSTLQSKTTSDRSKQNPNSIRRVDSVSDVVEREIEALPASTGVTSPEDTSAIESSPYTMLARGQATVFDLSDYTNILKLGTPGIHLTFSYASWVASKVIVSDSRLPESDIGCKLTLLWLHTTDVVDVNPKVINLSGFPESFQDTFDRLAGSCDFYVVKGRETISIKTTYCVA</sequence>
<comment type="caution">
    <text evidence="2">The sequence shown here is derived from an EMBL/GenBank/DDBJ whole genome shotgun (WGS) entry which is preliminary data.</text>
</comment>
<dbReference type="AlphaFoldDB" id="A0A1E1KUB9"/>
<dbReference type="EMBL" id="FJUW01000023">
    <property type="protein sequence ID" value="CZT01706.1"/>
    <property type="molecule type" value="Genomic_DNA"/>
</dbReference>
<evidence type="ECO:0000313" key="2">
    <source>
        <dbReference type="EMBL" id="CZT01706.1"/>
    </source>
</evidence>
<proteinExistence type="predicted"/>
<dbReference type="Proteomes" id="UP000178129">
    <property type="component" value="Unassembled WGS sequence"/>
</dbReference>
<keyword evidence="3" id="KW-1185">Reference proteome</keyword>
<dbReference type="InParanoid" id="A0A1E1KUB9"/>
<evidence type="ECO:0000256" key="1">
    <source>
        <dbReference type="SAM" id="MobiDB-lite"/>
    </source>
</evidence>
<name>A0A1E1KUB9_9HELO</name>
<feature type="region of interest" description="Disordered" evidence="1">
    <location>
        <begin position="467"/>
        <end position="512"/>
    </location>
</feature>
<protein>
    <submittedName>
        <fullName evidence="2">Uncharacterized protein</fullName>
    </submittedName>
</protein>
<dbReference type="Pfam" id="PF14441">
    <property type="entry name" value="OTT_1508_deam"/>
    <property type="match status" value="1"/>
</dbReference>
<reference evidence="3" key="1">
    <citation type="submission" date="2016-03" db="EMBL/GenBank/DDBJ databases">
        <authorList>
            <person name="Ploux O."/>
        </authorList>
    </citation>
    <scope>NUCLEOTIDE SEQUENCE [LARGE SCALE GENOMIC DNA]</scope>
    <source>
        <strain evidence="3">UK7</strain>
    </source>
</reference>
<organism evidence="2 3">
    <name type="scientific">Rhynchosporium graminicola</name>
    <dbReference type="NCBI Taxonomy" id="2792576"/>
    <lineage>
        <taxon>Eukaryota</taxon>
        <taxon>Fungi</taxon>
        <taxon>Dikarya</taxon>
        <taxon>Ascomycota</taxon>
        <taxon>Pezizomycotina</taxon>
        <taxon>Leotiomycetes</taxon>
        <taxon>Helotiales</taxon>
        <taxon>Ploettnerulaceae</taxon>
        <taxon>Rhynchosporium</taxon>
    </lineage>
</organism>
<feature type="compositionally biased region" description="Basic and acidic residues" evidence="1">
    <location>
        <begin position="474"/>
        <end position="484"/>
    </location>
</feature>
<evidence type="ECO:0000313" key="3">
    <source>
        <dbReference type="Proteomes" id="UP000178129"/>
    </source>
</evidence>
<accession>A0A1E1KUB9</accession>
<gene>
    <name evidence="2" type="ORF">RCO7_01926</name>
</gene>